<proteinExistence type="predicted"/>
<evidence type="ECO:0000313" key="2">
    <source>
        <dbReference type="Proteomes" id="UP001239213"/>
    </source>
</evidence>
<protein>
    <submittedName>
        <fullName evidence="1">Uncharacterized protein</fullName>
    </submittedName>
</protein>
<accession>A0AAI9XWE5</accession>
<sequence length="30" mass="3465">MDQDPLRALATNRCCALFSQAPVLRSRFQR</sequence>
<evidence type="ECO:0000313" key="1">
    <source>
        <dbReference type="EMBL" id="KAK1466447.1"/>
    </source>
</evidence>
<dbReference type="Proteomes" id="UP001239213">
    <property type="component" value="Unassembled WGS sequence"/>
</dbReference>
<name>A0AAI9XWE5_9PEZI</name>
<keyword evidence="2" id="KW-1185">Reference proteome</keyword>
<comment type="caution">
    <text evidence="1">The sequence shown here is derived from an EMBL/GenBank/DDBJ whole genome shotgun (WGS) entry which is preliminary data.</text>
</comment>
<dbReference type="EMBL" id="MPDP01000260">
    <property type="protein sequence ID" value="KAK1466447.1"/>
    <property type="molecule type" value="Genomic_DNA"/>
</dbReference>
<gene>
    <name evidence="1" type="ORF">CCUS01_01297</name>
</gene>
<reference evidence="1" key="1">
    <citation type="submission" date="2016-11" db="EMBL/GenBank/DDBJ databases">
        <title>The genome sequence of Colletotrichum cuscutae.</title>
        <authorList>
            <person name="Baroncelli R."/>
        </authorList>
    </citation>
    <scope>NUCLEOTIDE SEQUENCE</scope>
    <source>
        <strain evidence="1">IMI 304802</strain>
    </source>
</reference>
<organism evidence="1 2">
    <name type="scientific">Colletotrichum cuscutae</name>
    <dbReference type="NCBI Taxonomy" id="1209917"/>
    <lineage>
        <taxon>Eukaryota</taxon>
        <taxon>Fungi</taxon>
        <taxon>Dikarya</taxon>
        <taxon>Ascomycota</taxon>
        <taxon>Pezizomycotina</taxon>
        <taxon>Sordariomycetes</taxon>
        <taxon>Hypocreomycetidae</taxon>
        <taxon>Glomerellales</taxon>
        <taxon>Glomerellaceae</taxon>
        <taxon>Colletotrichum</taxon>
        <taxon>Colletotrichum acutatum species complex</taxon>
    </lineage>
</organism>
<dbReference type="AlphaFoldDB" id="A0AAI9XWE5"/>